<keyword evidence="1" id="KW-0880">Kelch repeat</keyword>
<sequence>MSASFGHSGVLSALPRSRSPLKHISGTPGTMARKRSGWIRLGPVLNGSVSGRYGHSLDVLGGRVYLFGGYAGQYSNDLFSCSPRDGVFSPTLLSGSSPSPRRGHVSVSFGRRLLIMGGDAGNRCLSDVWVFSPSQEEIIRETDPIKGAWKRVTTAGEAPAARYGHAAVRINHLVYVYGGADRYRGT</sequence>
<gene>
    <name evidence="3" type="ORF">KIPB_012737</name>
</gene>
<dbReference type="InterPro" id="IPR006652">
    <property type="entry name" value="Kelch_1"/>
</dbReference>
<dbReference type="PANTHER" id="PTHR46093">
    <property type="entry name" value="ACYL-COA-BINDING DOMAIN-CONTAINING PROTEIN 5"/>
    <property type="match status" value="1"/>
</dbReference>
<name>A0A9K3D6K0_9EUKA</name>
<dbReference type="SUPFAM" id="SSF117281">
    <property type="entry name" value="Kelch motif"/>
    <property type="match status" value="1"/>
</dbReference>
<reference evidence="3 4" key="1">
    <citation type="journal article" date="2018" name="PLoS ONE">
        <title>The draft genome of Kipferlia bialata reveals reductive genome evolution in fornicate parasites.</title>
        <authorList>
            <person name="Tanifuji G."/>
            <person name="Takabayashi S."/>
            <person name="Kume K."/>
            <person name="Takagi M."/>
            <person name="Nakayama T."/>
            <person name="Kamikawa R."/>
            <person name="Inagaki Y."/>
            <person name="Hashimoto T."/>
        </authorList>
    </citation>
    <scope>NUCLEOTIDE SEQUENCE [LARGE SCALE GENOMIC DNA]</scope>
    <source>
        <strain evidence="3">NY0173</strain>
    </source>
</reference>
<dbReference type="Pfam" id="PF07646">
    <property type="entry name" value="Kelch_2"/>
    <property type="match status" value="1"/>
</dbReference>
<evidence type="ECO:0000256" key="2">
    <source>
        <dbReference type="ARBA" id="ARBA00022737"/>
    </source>
</evidence>
<dbReference type="OrthoDB" id="45365at2759"/>
<evidence type="ECO:0000256" key="1">
    <source>
        <dbReference type="ARBA" id="ARBA00022441"/>
    </source>
</evidence>
<keyword evidence="2" id="KW-0677">Repeat</keyword>
<dbReference type="InterPro" id="IPR011498">
    <property type="entry name" value="Kelch_2"/>
</dbReference>
<dbReference type="Pfam" id="PF01344">
    <property type="entry name" value="Kelch_1"/>
    <property type="match status" value="1"/>
</dbReference>
<proteinExistence type="predicted"/>
<dbReference type="EMBL" id="BDIP01005743">
    <property type="protein sequence ID" value="GIQ90084.1"/>
    <property type="molecule type" value="Genomic_DNA"/>
</dbReference>
<evidence type="ECO:0000313" key="4">
    <source>
        <dbReference type="Proteomes" id="UP000265618"/>
    </source>
</evidence>
<feature type="non-terminal residue" evidence="3">
    <location>
        <position position="1"/>
    </location>
</feature>
<protein>
    <submittedName>
        <fullName evidence="3">Uncharacterized protein</fullName>
    </submittedName>
</protein>
<dbReference type="Gene3D" id="2.120.10.80">
    <property type="entry name" value="Kelch-type beta propeller"/>
    <property type="match status" value="1"/>
</dbReference>
<dbReference type="AlphaFoldDB" id="A0A9K3D6K0"/>
<organism evidence="3 4">
    <name type="scientific">Kipferlia bialata</name>
    <dbReference type="NCBI Taxonomy" id="797122"/>
    <lineage>
        <taxon>Eukaryota</taxon>
        <taxon>Metamonada</taxon>
        <taxon>Carpediemonas-like organisms</taxon>
        <taxon>Kipferlia</taxon>
    </lineage>
</organism>
<keyword evidence="4" id="KW-1185">Reference proteome</keyword>
<dbReference type="PANTHER" id="PTHR46093:SF18">
    <property type="entry name" value="FIBRONECTIN TYPE-III DOMAIN-CONTAINING PROTEIN"/>
    <property type="match status" value="1"/>
</dbReference>
<dbReference type="InterPro" id="IPR015915">
    <property type="entry name" value="Kelch-typ_b-propeller"/>
</dbReference>
<accession>A0A9K3D6K0</accession>
<comment type="caution">
    <text evidence="3">The sequence shown here is derived from an EMBL/GenBank/DDBJ whole genome shotgun (WGS) entry which is preliminary data.</text>
</comment>
<dbReference type="Proteomes" id="UP000265618">
    <property type="component" value="Unassembled WGS sequence"/>
</dbReference>
<evidence type="ECO:0000313" key="3">
    <source>
        <dbReference type="EMBL" id="GIQ90084.1"/>
    </source>
</evidence>